<dbReference type="GO" id="GO:0004523">
    <property type="term" value="F:RNA-DNA hybrid ribonuclease activity"/>
    <property type="evidence" value="ECO:0007669"/>
    <property type="project" value="UniProtKB-EC"/>
</dbReference>
<dbReference type="PROSITE" id="PS50879">
    <property type="entry name" value="RNASE_H_1"/>
    <property type="match status" value="1"/>
</dbReference>
<comment type="similarity">
    <text evidence="2">Belongs to the RNase H family.</text>
</comment>
<gene>
    <name evidence="9" type="ORF">PMACD_LOCUS16509</name>
</gene>
<evidence type="ECO:0000256" key="1">
    <source>
        <dbReference type="ARBA" id="ARBA00000077"/>
    </source>
</evidence>
<evidence type="ECO:0000256" key="7">
    <source>
        <dbReference type="ARBA" id="ARBA00022801"/>
    </source>
</evidence>
<keyword evidence="4" id="KW-0540">Nuclease</keyword>
<keyword evidence="5" id="KW-0479">Metal-binding</keyword>
<dbReference type="OrthoDB" id="411823at2759"/>
<dbReference type="Proteomes" id="UP000663880">
    <property type="component" value="Unassembled WGS sequence"/>
</dbReference>
<keyword evidence="6" id="KW-0255">Endonuclease</keyword>
<dbReference type="GO" id="GO:0046872">
    <property type="term" value="F:metal ion binding"/>
    <property type="evidence" value="ECO:0007669"/>
    <property type="project" value="UniProtKB-KW"/>
</dbReference>
<evidence type="ECO:0000259" key="8">
    <source>
        <dbReference type="PROSITE" id="PS50879"/>
    </source>
</evidence>
<feature type="domain" description="RNase H type-1" evidence="8">
    <location>
        <begin position="135"/>
        <end position="266"/>
    </location>
</feature>
<reference evidence="9" key="1">
    <citation type="submission" date="2021-02" db="EMBL/GenBank/DDBJ databases">
        <authorList>
            <person name="Steward A R."/>
        </authorList>
    </citation>
    <scope>NUCLEOTIDE SEQUENCE</scope>
</reference>
<evidence type="ECO:0000256" key="6">
    <source>
        <dbReference type="ARBA" id="ARBA00022759"/>
    </source>
</evidence>
<evidence type="ECO:0000313" key="9">
    <source>
        <dbReference type="EMBL" id="CAF4958545.1"/>
    </source>
</evidence>
<dbReference type="Gene3D" id="3.30.420.10">
    <property type="entry name" value="Ribonuclease H-like superfamily/Ribonuclease H"/>
    <property type="match status" value="1"/>
</dbReference>
<dbReference type="SUPFAM" id="SSF53098">
    <property type="entry name" value="Ribonuclease H-like"/>
    <property type="match status" value="1"/>
</dbReference>
<sequence>MAKLEWGMTGDMVHQVYQAVIEPIVTYASAAWAPTVKKLCKRKKLETVQRAFAQKIAKTYRTASLNSATLLAGILPLDLRVEEAAAMFEARRGSSPFIREGDRIERAVPALEQPHPAEKPDISFAITNDPGLIQNDNKTAIYTDGSKTERGVGAAWSKWENGREKKWKNIKMAPYCTVYQAELTALVGAVREAMIAGTDVNICSDSRSSLEAIAGGRSRNPRVVEIRRHLVESLKKGQNIKLHWVKAHVGTEGNERADELARAAAETSKVKAAHVEYPLSYIRKEIRRKTIEEWDRRYKEGETAGTTKLFLRNVAAAQKQIRERRYSPEMAQILTGHGPFAEYLCRFRLKERGDCECESGVEQSIPHLLMECPIFASSRCDLEQMTGMSLSLQGLPDMLACNRSHLEDFCIKITKRTARFNKSKAGAGTARRPVPTC</sequence>
<dbReference type="InterPro" id="IPR002156">
    <property type="entry name" value="RNaseH_domain"/>
</dbReference>
<evidence type="ECO:0000256" key="5">
    <source>
        <dbReference type="ARBA" id="ARBA00022723"/>
    </source>
</evidence>
<dbReference type="GO" id="GO:0003676">
    <property type="term" value="F:nucleic acid binding"/>
    <property type="evidence" value="ECO:0007669"/>
    <property type="project" value="InterPro"/>
</dbReference>
<dbReference type="AlphaFoldDB" id="A0A821YDK3"/>
<dbReference type="PANTHER" id="PTHR10642">
    <property type="entry name" value="RIBONUCLEASE H1"/>
    <property type="match status" value="1"/>
</dbReference>
<dbReference type="PANTHER" id="PTHR10642:SF26">
    <property type="entry name" value="RIBONUCLEASE H1"/>
    <property type="match status" value="1"/>
</dbReference>
<dbReference type="InterPro" id="IPR050092">
    <property type="entry name" value="RNase_H"/>
</dbReference>
<evidence type="ECO:0000256" key="4">
    <source>
        <dbReference type="ARBA" id="ARBA00022722"/>
    </source>
</evidence>
<evidence type="ECO:0000256" key="3">
    <source>
        <dbReference type="ARBA" id="ARBA00012180"/>
    </source>
</evidence>
<organism evidence="9 10">
    <name type="scientific">Pieris macdunnoughi</name>
    <dbReference type="NCBI Taxonomy" id="345717"/>
    <lineage>
        <taxon>Eukaryota</taxon>
        <taxon>Metazoa</taxon>
        <taxon>Ecdysozoa</taxon>
        <taxon>Arthropoda</taxon>
        <taxon>Hexapoda</taxon>
        <taxon>Insecta</taxon>
        <taxon>Pterygota</taxon>
        <taxon>Neoptera</taxon>
        <taxon>Endopterygota</taxon>
        <taxon>Lepidoptera</taxon>
        <taxon>Glossata</taxon>
        <taxon>Ditrysia</taxon>
        <taxon>Papilionoidea</taxon>
        <taxon>Pieridae</taxon>
        <taxon>Pierinae</taxon>
        <taxon>Pieris</taxon>
    </lineage>
</organism>
<dbReference type="InterPro" id="IPR036397">
    <property type="entry name" value="RNaseH_sf"/>
</dbReference>
<name>A0A821YDK3_9NEOP</name>
<dbReference type="InterPro" id="IPR012337">
    <property type="entry name" value="RNaseH-like_sf"/>
</dbReference>
<accession>A0A821YDK3</accession>
<keyword evidence="10" id="KW-1185">Reference proteome</keyword>
<dbReference type="GO" id="GO:0043137">
    <property type="term" value="P:DNA replication, removal of RNA primer"/>
    <property type="evidence" value="ECO:0007669"/>
    <property type="project" value="TreeGrafter"/>
</dbReference>
<evidence type="ECO:0000256" key="2">
    <source>
        <dbReference type="ARBA" id="ARBA00005300"/>
    </source>
</evidence>
<dbReference type="Pfam" id="PF00075">
    <property type="entry name" value="RNase_H"/>
    <property type="match status" value="1"/>
</dbReference>
<comment type="catalytic activity">
    <reaction evidence="1">
        <text>Endonucleolytic cleavage to 5'-phosphomonoester.</text>
        <dbReference type="EC" id="3.1.26.4"/>
    </reaction>
</comment>
<proteinExistence type="inferred from homology"/>
<dbReference type="EMBL" id="CAJOBZ010000090">
    <property type="protein sequence ID" value="CAF4958545.1"/>
    <property type="molecule type" value="Genomic_DNA"/>
</dbReference>
<evidence type="ECO:0000313" key="10">
    <source>
        <dbReference type="Proteomes" id="UP000663880"/>
    </source>
</evidence>
<comment type="caution">
    <text evidence="9">The sequence shown here is derived from an EMBL/GenBank/DDBJ whole genome shotgun (WGS) entry which is preliminary data.</text>
</comment>
<keyword evidence="7" id="KW-0378">Hydrolase</keyword>
<dbReference type="EC" id="3.1.26.4" evidence="3"/>
<dbReference type="CDD" id="cd09276">
    <property type="entry name" value="Rnase_HI_RT_non_LTR"/>
    <property type="match status" value="1"/>
</dbReference>
<protein>
    <recommendedName>
        <fullName evidence="3">ribonuclease H</fullName>
        <ecNumber evidence="3">3.1.26.4</ecNumber>
    </recommendedName>
</protein>